<dbReference type="GeneID" id="20237322"/>
<dbReference type="Gene3D" id="3.30.1120.130">
    <property type="match status" value="1"/>
</dbReference>
<reference evidence="3 4" key="1">
    <citation type="journal article" date="2013" name="Nature">
        <title>Insights into bilaterian evolution from three spiralian genomes.</title>
        <authorList>
            <person name="Simakov O."/>
            <person name="Marletaz F."/>
            <person name="Cho S.J."/>
            <person name="Edsinger-Gonzales E."/>
            <person name="Havlak P."/>
            <person name="Hellsten U."/>
            <person name="Kuo D.H."/>
            <person name="Larsson T."/>
            <person name="Lv J."/>
            <person name="Arendt D."/>
            <person name="Savage R."/>
            <person name="Osoegawa K."/>
            <person name="de Jong P."/>
            <person name="Grimwood J."/>
            <person name="Chapman J.A."/>
            <person name="Shapiro H."/>
            <person name="Aerts A."/>
            <person name="Otillar R.P."/>
            <person name="Terry A.Y."/>
            <person name="Boore J.L."/>
            <person name="Grigoriev I.V."/>
            <person name="Lindberg D.R."/>
            <person name="Seaver E.C."/>
            <person name="Weisblat D.A."/>
            <person name="Putnam N.H."/>
            <person name="Rokhsar D.S."/>
        </authorList>
    </citation>
    <scope>NUCLEOTIDE SEQUENCE [LARGE SCALE GENOMIC DNA]</scope>
</reference>
<dbReference type="InterPro" id="IPR033699">
    <property type="entry name" value="POLO_box_Plk4_1"/>
</dbReference>
<dbReference type="STRING" id="225164.V4B406"/>
<feature type="domain" description="Cryptic POLO box 1 (CPB1)" evidence="1">
    <location>
        <begin position="50"/>
        <end position="163"/>
    </location>
</feature>
<protein>
    <submittedName>
        <fullName evidence="3">Uncharacterized protein</fullName>
    </submittedName>
</protein>
<accession>V4B406</accession>
<evidence type="ECO:0000259" key="2">
    <source>
        <dbReference type="PROSITE" id="PS51985"/>
    </source>
</evidence>
<evidence type="ECO:0000313" key="4">
    <source>
        <dbReference type="Proteomes" id="UP000030746"/>
    </source>
</evidence>
<proteinExistence type="predicted"/>
<dbReference type="EMBL" id="KB200329">
    <property type="protein sequence ID" value="ESP02151.1"/>
    <property type="molecule type" value="Genomic_DNA"/>
</dbReference>
<dbReference type="InterPro" id="IPR033698">
    <property type="entry name" value="POLO_box_Plk4_2"/>
</dbReference>
<organism evidence="3 4">
    <name type="scientific">Lottia gigantea</name>
    <name type="common">Giant owl limpet</name>
    <dbReference type="NCBI Taxonomy" id="225164"/>
    <lineage>
        <taxon>Eukaryota</taxon>
        <taxon>Metazoa</taxon>
        <taxon>Spiralia</taxon>
        <taxon>Lophotrochozoa</taxon>
        <taxon>Mollusca</taxon>
        <taxon>Gastropoda</taxon>
        <taxon>Patellogastropoda</taxon>
        <taxon>Lottioidea</taxon>
        <taxon>Lottiidae</taxon>
        <taxon>Lottia</taxon>
    </lineage>
</organism>
<dbReference type="InterPro" id="IPR047108">
    <property type="entry name" value="Plk4-like_POLO_box_2_sf"/>
</dbReference>
<dbReference type="PROSITE" id="PS51984">
    <property type="entry name" value="CPB1"/>
    <property type="match status" value="1"/>
</dbReference>
<dbReference type="HOGENOM" id="CLU_1035421_0_0_1"/>
<dbReference type="Pfam" id="PF18409">
    <property type="entry name" value="Plk4_PB2"/>
    <property type="match status" value="1"/>
</dbReference>
<dbReference type="PROSITE" id="PS51985">
    <property type="entry name" value="CPB2"/>
    <property type="match status" value="1"/>
</dbReference>
<name>V4B406_LOTGI</name>
<dbReference type="AlphaFoldDB" id="V4B406"/>
<dbReference type="CTD" id="20237322"/>
<gene>
    <name evidence="3" type="ORF">LOTGIDRAFT_157304</name>
</gene>
<dbReference type="Gene3D" id="3.30.1120.120">
    <property type="match status" value="1"/>
</dbReference>
<dbReference type="OrthoDB" id="6092451at2759"/>
<dbReference type="InterPro" id="IPR046437">
    <property type="entry name" value="Ser_Thr-PK_POLO_box_1_sf"/>
</dbReference>
<sequence length="269" mass="31200">MAREESQRLLRTNTLDTKNCVQMIKKLLTRSIITSDNAGIERNNLVSEERIRYKPLPLNTYRLKPCSERVGNTRFLITESGTVRLENSKSRNSGILLTESVEISQNGMQITYTQCREIPQYNTDIIEPEYSVRRKTYTLEALPQKLYKYYDRATKFVELVKATTPKIIVYTKSMKCMLMENSKNTCFVASFNNGQTYIRKGEDIDMYDVESEIFVPVSKDKSYITQFNQETSALICKASMRYKTMKKLNKQVSSNKVITFPLTLGRQVF</sequence>
<feature type="domain" description="Cryptic POLO box 2 (CPB2)" evidence="2">
    <location>
        <begin position="164"/>
        <end position="269"/>
    </location>
</feature>
<keyword evidence="4" id="KW-1185">Reference proteome</keyword>
<evidence type="ECO:0000259" key="1">
    <source>
        <dbReference type="PROSITE" id="PS51984"/>
    </source>
</evidence>
<dbReference type="Pfam" id="PF18190">
    <property type="entry name" value="Plk4_PB1"/>
    <property type="match status" value="1"/>
</dbReference>
<evidence type="ECO:0000313" key="3">
    <source>
        <dbReference type="EMBL" id="ESP02151.1"/>
    </source>
</evidence>
<dbReference type="Proteomes" id="UP000030746">
    <property type="component" value="Unassembled WGS sequence"/>
</dbReference>
<dbReference type="RefSeq" id="XP_009047309.1">
    <property type="nucleotide sequence ID" value="XM_009049061.1"/>
</dbReference>
<dbReference type="KEGG" id="lgi:LOTGIDRAFT_157304"/>